<keyword evidence="1" id="KW-0804">Transcription</keyword>
<feature type="region of interest" description="Disordered" evidence="2">
    <location>
        <begin position="1182"/>
        <end position="1201"/>
    </location>
</feature>
<dbReference type="InterPro" id="IPR013947">
    <property type="entry name" value="Mediator_Med14"/>
</dbReference>
<feature type="domain" description="Mediator complex subunit MED14 N-terminal" evidence="3">
    <location>
        <begin position="9"/>
        <end position="210"/>
    </location>
</feature>
<keyword evidence="1" id="KW-0010">Activator</keyword>
<dbReference type="PANTHER" id="PTHR12809">
    <property type="entry name" value="MEDIATOR COMPLEX SUBUNIT"/>
    <property type="match status" value="1"/>
</dbReference>
<proteinExistence type="inferred from homology"/>
<protein>
    <recommendedName>
        <fullName evidence="1">Mediator of RNA polymerase II transcription subunit 14</fullName>
    </recommendedName>
    <alternativeName>
        <fullName evidence="1">Mediator complex subunit 14</fullName>
    </alternativeName>
</protein>
<comment type="caution">
    <text evidence="4">The sequence shown here is derived from an EMBL/GenBank/DDBJ whole genome shotgun (WGS) entry which is preliminary data.</text>
</comment>
<reference evidence="4 5" key="1">
    <citation type="journal article" date="2019" name="Sci. Rep.">
        <title>A high-quality genome of Eragrostis curvula grass provides insights into Poaceae evolution and supports new strategies to enhance forage quality.</title>
        <authorList>
            <person name="Carballo J."/>
            <person name="Santos B.A.C.M."/>
            <person name="Zappacosta D."/>
            <person name="Garbus I."/>
            <person name="Selva J.P."/>
            <person name="Gallo C.A."/>
            <person name="Diaz A."/>
            <person name="Albertini E."/>
            <person name="Caccamo M."/>
            <person name="Echenique V."/>
        </authorList>
    </citation>
    <scope>NUCLEOTIDE SEQUENCE [LARGE SCALE GENOMIC DNA]</scope>
    <source>
        <strain evidence="5">cv. Victoria</strain>
        <tissue evidence="4">Leaf</tissue>
    </source>
</reference>
<comment type="function">
    <text evidence="1">Component of the Mediator complex, a coactivator involved in the regulated transcription of nearly all RNA polymerase II-dependent genes. Mediator functions as a bridge to convey information from gene-specific regulatory proteins to the basal RNA polymerase II transcription machinery. Mediator is recruited to promoters by direct interactions with regulatory proteins and serves as a scaffold for the assembly of a functional preinitiation complex with RNA polymerase II and the general transcription factors.</text>
</comment>
<evidence type="ECO:0000259" key="3">
    <source>
        <dbReference type="Pfam" id="PF08638"/>
    </source>
</evidence>
<keyword evidence="5" id="KW-1185">Reference proteome</keyword>
<comment type="similarity">
    <text evidence="1">Belongs to the Mediator complex subunit 14 family.</text>
</comment>
<comment type="subunit">
    <text evidence="1">Component of the Mediator complex.</text>
</comment>
<dbReference type="GO" id="GO:0016592">
    <property type="term" value="C:mediator complex"/>
    <property type="evidence" value="ECO:0007669"/>
    <property type="project" value="UniProtKB-UniRule"/>
</dbReference>
<dbReference type="GO" id="GO:0006357">
    <property type="term" value="P:regulation of transcription by RNA polymerase II"/>
    <property type="evidence" value="ECO:0007669"/>
    <property type="project" value="InterPro"/>
</dbReference>
<dbReference type="OrthoDB" id="205099at2759"/>
<gene>
    <name evidence="4" type="ORF">EJB05_44715</name>
</gene>
<comment type="subcellular location">
    <subcellularLocation>
        <location evidence="1">Nucleus</location>
    </subcellularLocation>
</comment>
<dbReference type="Pfam" id="PF08638">
    <property type="entry name" value="Med14"/>
    <property type="match status" value="1"/>
</dbReference>
<evidence type="ECO:0000313" key="4">
    <source>
        <dbReference type="EMBL" id="TVU11148.1"/>
    </source>
</evidence>
<organism evidence="4 5">
    <name type="scientific">Eragrostis curvula</name>
    <name type="common">weeping love grass</name>
    <dbReference type="NCBI Taxonomy" id="38414"/>
    <lineage>
        <taxon>Eukaryota</taxon>
        <taxon>Viridiplantae</taxon>
        <taxon>Streptophyta</taxon>
        <taxon>Embryophyta</taxon>
        <taxon>Tracheophyta</taxon>
        <taxon>Spermatophyta</taxon>
        <taxon>Magnoliopsida</taxon>
        <taxon>Liliopsida</taxon>
        <taxon>Poales</taxon>
        <taxon>Poaceae</taxon>
        <taxon>PACMAD clade</taxon>
        <taxon>Chloridoideae</taxon>
        <taxon>Eragrostideae</taxon>
        <taxon>Eragrostidinae</taxon>
        <taxon>Eragrostis</taxon>
    </lineage>
</organism>
<dbReference type="EMBL" id="RWGY01000039">
    <property type="protein sequence ID" value="TVU11148.1"/>
    <property type="molecule type" value="Genomic_DNA"/>
</dbReference>
<accession>A0A5J9TJS0</accession>
<keyword evidence="1" id="KW-0805">Transcription regulation</keyword>
<dbReference type="Gramene" id="TVU11148">
    <property type="protein sequence ID" value="TVU11148"/>
    <property type="gene ID" value="EJB05_44715"/>
</dbReference>
<sequence>MAGELGQQTVELGAVVRRAAEESYLALRELVEKSQAEAEGKGLGGDAYGGRQRSDAEKKIDLLKFIARTRQRMLRLHVLAKWCKQVPLVDYCQQLVSTLSSHETCFTQTADSLFFMHEGLQQAKAPMFDVPSAIEVMLTGGYQRLPKCVEDIGSQNKLSPDEEKHALRKLDASVRYKVLVTPRPKAVSNVSVTDGIADFRVDGEFKVLLTPGYRGNVDLWRILHMELLIGEKKGSFKLEESRRFALGDDIERRMAASDKPFAVLYDILHEFCISLAMDSIIGQANALRQGRWKDAVKSELITDSTTGQTGNAALMQIGQDGEFSSSGFKIPSLKLSYWLEEKSSSSAESDSSPFIKIETGQDMQIKCQHSSFVLDPLTNKEANLSLDLSCIDVEQLILRAIACHRHTRLLDIHRQLCKNVQIFQSPKDVVLKRDVDELKDPHKKAEKKGFSDCCGNEVLQVRAYGQAYISLGINIRTGRFILQSPENILPPSSLIDCEEALNQGGRAATEIFASLRTRSILHLFAATGSFLGLKVYQQSQGSLKIPKSILHGSDLMVMGFPHCANAYYLLMQLDKDFRPLFHLLETQCNTSDKANANADAKEAMRFNRIDVGRIQMLENESSTIPFDAKLQALQGLANCADIRENGIPIQNGIKPLPLLPACSPSFSSIVDEVFEYEDGSTATQNQSVPPSSFPSTSCLSSLSVGFHGVDARPVSVSPMHGGGLSHTQASLNNYLPNNLRHMQSNKTFSYSSPVRNSSATNHSVVDGSKSLQLVGQSSYSGSIGNSLPGHLVGRSTTTGGTGKLTTVGSDGAPRKRILSDFLQSLPSLHGLESESRKRRKISESMQNPLHLQTYSSNLQSRASLTCENVLMEGNNCVPATIYASVLLHVIRHCSLCIKHAQLTAQMDSLAIPYVEEVGLRTPSSNLWLRLPFAQDDSWKHICLRLGKAGSMSWEVRINDPHFRELWELNGGCTTTQWGVGVRIANTSEMDSHISFDADGVVLNYSTVEVDSVQRLVSDLRRLSSARSFARGMRRLIGVKLDDKIDDNVTSMELKSQSVNKSNNDGADKLSEQMRKTFRIEAVGLMSLWFSYGTMPMVHIVVEWETAKGGCTMHVSPDQLWPHTKFLEDFVNGGEVASFLDCIRLTAGPLLALGGAIRPARMPVTVSSGYNTMPKQSNIPMQGPLANGSSTSSMHHVPAGPTPSITPAAHLSSHNLHAAAMLSAAGRGGPGLVPSSLLPFDVSVVLRGPYWIRIIYRKKFSVDMRCFAGDQVWLQPATPPKGGPSVGGSLPCPQFRPFIMEHVAQGLNALEPNFMNATQASAHLNSNAGAPQSAPANRLSAAPGVAMSRPTSGVANHVAASLSRAGNAMLATSALASGIGGASVRLAPGTGLPVHMKGELNTAFIGLGDDGGYGGGWVPLAALKKVLRGILKYLGVLWLFAQLPELLKEILGSILKDNEGALLNLDQEQPALRFYVGGYVFAVSVHRVQLLLQVLSVKRFHHQQQQQQAQSNAQEELSSAEINEICDYFSRRVASEPYDASRVASFITLLTLPISVLREFLKLIAWKKGFSQAHGDIATAQRARIELCLENHSGSVSADSTESALAKSNVHHDRARSSVEFALTFVLDHALIPQMNVAGGAAWLPYCVSVRLRYSFGDNHHVAYLAMDGSHGGRACWLQVEEWERCRQKVARAVEAVNGSAVAGEAGQGRLRMVAEMIQKQLQHCLQHLRDGPLSAGSTAS</sequence>
<evidence type="ECO:0000256" key="2">
    <source>
        <dbReference type="SAM" id="MobiDB-lite"/>
    </source>
</evidence>
<keyword evidence="1" id="KW-0539">Nucleus</keyword>
<name>A0A5J9TJS0_9POAL</name>
<dbReference type="InterPro" id="IPR055122">
    <property type="entry name" value="Med14_N"/>
</dbReference>
<evidence type="ECO:0000256" key="1">
    <source>
        <dbReference type="RuleBase" id="RU365082"/>
    </source>
</evidence>
<dbReference type="GO" id="GO:0003712">
    <property type="term" value="F:transcription coregulator activity"/>
    <property type="evidence" value="ECO:0007669"/>
    <property type="project" value="UniProtKB-UniRule"/>
</dbReference>
<evidence type="ECO:0000313" key="5">
    <source>
        <dbReference type="Proteomes" id="UP000324897"/>
    </source>
</evidence>
<dbReference type="GO" id="GO:0070847">
    <property type="term" value="C:core mediator complex"/>
    <property type="evidence" value="ECO:0007669"/>
    <property type="project" value="TreeGrafter"/>
</dbReference>
<dbReference type="Proteomes" id="UP000324897">
    <property type="component" value="Chromosome 3"/>
</dbReference>
<dbReference type="PANTHER" id="PTHR12809:SF6">
    <property type="entry name" value="MEDIATOR OF RNA POLYMERASE II TRANSCRIPTION SUBUNIT 14"/>
    <property type="match status" value="1"/>
</dbReference>